<evidence type="ECO:0000313" key="1">
    <source>
        <dbReference type="EMBL" id="PUU78647.1"/>
    </source>
</evidence>
<dbReference type="AlphaFoldDB" id="A0A2T6ZT39"/>
<name>A0A2T6ZT39_TUBBO</name>
<sequence>MTDPQVNYWMGSDANVVNYVLKGGEQLNIALLVPDDIPKCGATTMEGDVGQMREIYKD</sequence>
<proteinExistence type="predicted"/>
<accession>A0A2T6ZT39</accession>
<dbReference type="STRING" id="42251.A0A2T6ZT39"/>
<dbReference type="OrthoDB" id="16820at2759"/>
<comment type="caution">
    <text evidence="1">The sequence shown here is derived from an EMBL/GenBank/DDBJ whole genome shotgun (WGS) entry which is preliminary data.</text>
</comment>
<gene>
    <name evidence="1" type="ORF">B9Z19DRAFT_1126334</name>
</gene>
<reference evidence="1 2" key="1">
    <citation type="submission" date="2017-04" db="EMBL/GenBank/DDBJ databases">
        <title>Draft genome sequence of Tuber borchii Vittad., a whitish edible truffle.</title>
        <authorList>
            <consortium name="DOE Joint Genome Institute"/>
            <person name="Murat C."/>
            <person name="Kuo A."/>
            <person name="Barry K.W."/>
            <person name="Clum A."/>
            <person name="Dockter R.B."/>
            <person name="Fauchery L."/>
            <person name="Iotti M."/>
            <person name="Kohler A."/>
            <person name="Labutti K."/>
            <person name="Lindquist E.A."/>
            <person name="Lipzen A."/>
            <person name="Ohm R.A."/>
            <person name="Wang M."/>
            <person name="Grigoriev I.V."/>
            <person name="Zambonelli A."/>
            <person name="Martin F.M."/>
        </authorList>
    </citation>
    <scope>NUCLEOTIDE SEQUENCE [LARGE SCALE GENOMIC DNA]</scope>
    <source>
        <strain evidence="1 2">Tbo3840</strain>
    </source>
</reference>
<dbReference type="Gene3D" id="3.30.9.30">
    <property type="match status" value="1"/>
</dbReference>
<keyword evidence="2" id="KW-1185">Reference proteome</keyword>
<dbReference type="Proteomes" id="UP000244722">
    <property type="component" value="Unassembled WGS sequence"/>
</dbReference>
<evidence type="ECO:0000313" key="2">
    <source>
        <dbReference type="Proteomes" id="UP000244722"/>
    </source>
</evidence>
<dbReference type="EMBL" id="NESQ01000111">
    <property type="protein sequence ID" value="PUU78647.1"/>
    <property type="molecule type" value="Genomic_DNA"/>
</dbReference>
<organism evidence="1 2">
    <name type="scientific">Tuber borchii</name>
    <name type="common">White truffle</name>
    <dbReference type="NCBI Taxonomy" id="42251"/>
    <lineage>
        <taxon>Eukaryota</taxon>
        <taxon>Fungi</taxon>
        <taxon>Dikarya</taxon>
        <taxon>Ascomycota</taxon>
        <taxon>Pezizomycotina</taxon>
        <taxon>Pezizomycetes</taxon>
        <taxon>Pezizales</taxon>
        <taxon>Tuberaceae</taxon>
        <taxon>Tuber</taxon>
    </lineage>
</organism>
<protein>
    <submittedName>
        <fullName evidence="1">Uncharacterized protein</fullName>
    </submittedName>
</protein>